<protein>
    <submittedName>
        <fullName evidence="1">Uncharacterized protein</fullName>
    </submittedName>
</protein>
<dbReference type="Proteomes" id="UP000078200">
    <property type="component" value="Unassembled WGS sequence"/>
</dbReference>
<accession>A0A1A9VHL4</accession>
<evidence type="ECO:0000313" key="1">
    <source>
        <dbReference type="EnsemblMetazoa" id="GAUT037660-PA"/>
    </source>
</evidence>
<name>A0A1A9VHL4_GLOAU</name>
<dbReference type="AlphaFoldDB" id="A0A1A9VHL4"/>
<organism evidence="1 2">
    <name type="scientific">Glossina austeni</name>
    <name type="common">Savannah tsetse fly</name>
    <dbReference type="NCBI Taxonomy" id="7395"/>
    <lineage>
        <taxon>Eukaryota</taxon>
        <taxon>Metazoa</taxon>
        <taxon>Ecdysozoa</taxon>
        <taxon>Arthropoda</taxon>
        <taxon>Hexapoda</taxon>
        <taxon>Insecta</taxon>
        <taxon>Pterygota</taxon>
        <taxon>Neoptera</taxon>
        <taxon>Endopterygota</taxon>
        <taxon>Diptera</taxon>
        <taxon>Brachycera</taxon>
        <taxon>Muscomorpha</taxon>
        <taxon>Hippoboscoidea</taxon>
        <taxon>Glossinidae</taxon>
        <taxon>Glossina</taxon>
    </lineage>
</organism>
<dbReference type="VEuPathDB" id="VectorBase:GAUT037660"/>
<sequence>MNYKNSTKRAHERILINSTAQHSTTGTELQHHTQQVAAQHISLNATTKPRPKKQATSFYCMSNLYYNSAFKLNHKQLQHSLLLKLREPNTNAAAITEGLKCPKIKFQLILVLKYQKQHVTVALSVSARRWFVLCILIRFVVVSSASLVEHEYILTALGTYCSEKVLMEEEEEEEEEELLFCASVAAPRKLRLIVQP</sequence>
<dbReference type="EnsemblMetazoa" id="GAUT037660-RA">
    <property type="protein sequence ID" value="GAUT037660-PA"/>
    <property type="gene ID" value="GAUT037660"/>
</dbReference>
<evidence type="ECO:0000313" key="2">
    <source>
        <dbReference type="Proteomes" id="UP000078200"/>
    </source>
</evidence>
<reference evidence="1" key="1">
    <citation type="submission" date="2020-05" db="UniProtKB">
        <authorList>
            <consortium name="EnsemblMetazoa"/>
        </authorList>
    </citation>
    <scope>IDENTIFICATION</scope>
    <source>
        <strain evidence="1">TTRI</strain>
    </source>
</reference>
<keyword evidence="2" id="KW-1185">Reference proteome</keyword>
<proteinExistence type="predicted"/>